<dbReference type="InterPro" id="IPR041921">
    <property type="entry name" value="NuoE_N"/>
</dbReference>
<keyword evidence="9" id="KW-1185">Reference proteome</keyword>
<gene>
    <name evidence="8" type="ORF">EDD55_10569</name>
</gene>
<dbReference type="SUPFAM" id="SSF142019">
    <property type="entry name" value="Nqo1 FMN-binding domain-like"/>
    <property type="match status" value="1"/>
</dbReference>
<dbReference type="Gene3D" id="1.20.1440.230">
    <property type="entry name" value="NADH-ubiquinone oxidoreductase 51kDa subunit, iron-sulphur binding domain"/>
    <property type="match status" value="1"/>
</dbReference>
<dbReference type="GO" id="GO:0008137">
    <property type="term" value="F:NADH dehydrogenase (ubiquinone) activity"/>
    <property type="evidence" value="ECO:0007669"/>
    <property type="project" value="InterPro"/>
</dbReference>
<dbReference type="Pfam" id="PF10589">
    <property type="entry name" value="NADH_4Fe-4S"/>
    <property type="match status" value="1"/>
</dbReference>
<name>A0A4R3JBT5_9PROT</name>
<comment type="caution">
    <text evidence="8">The sequence shown here is derived from an EMBL/GenBank/DDBJ whole genome shotgun (WGS) entry which is preliminary data.</text>
</comment>
<dbReference type="Proteomes" id="UP000295304">
    <property type="component" value="Unassembled WGS sequence"/>
</dbReference>
<dbReference type="Pfam" id="PF01257">
    <property type="entry name" value="2Fe-2S_thioredx"/>
    <property type="match status" value="1"/>
</dbReference>
<dbReference type="InterPro" id="IPR001949">
    <property type="entry name" value="NADH-UbQ_OxRdtase_51kDa_CS"/>
</dbReference>
<keyword evidence="6" id="KW-0411">Iron-sulfur</keyword>
<dbReference type="GO" id="GO:0010181">
    <property type="term" value="F:FMN binding"/>
    <property type="evidence" value="ECO:0007669"/>
    <property type="project" value="InterPro"/>
</dbReference>
<organism evidence="8 9">
    <name type="scientific">Varunaivibrio sulfuroxidans</name>
    <dbReference type="NCBI Taxonomy" id="1773489"/>
    <lineage>
        <taxon>Bacteria</taxon>
        <taxon>Pseudomonadati</taxon>
        <taxon>Pseudomonadota</taxon>
        <taxon>Alphaproteobacteria</taxon>
        <taxon>Rhodospirillales</taxon>
        <taxon>Magnetovibrionaceae</taxon>
        <taxon>Varunaivibrio</taxon>
    </lineage>
</organism>
<dbReference type="OrthoDB" id="9761899at2"/>
<evidence type="ECO:0000256" key="1">
    <source>
        <dbReference type="ARBA" id="ARBA00001917"/>
    </source>
</evidence>
<keyword evidence="4" id="KW-0479">Metal-binding</keyword>
<dbReference type="InterPro" id="IPR019575">
    <property type="entry name" value="Nuop51_4Fe4S-bd"/>
</dbReference>
<evidence type="ECO:0000313" key="8">
    <source>
        <dbReference type="EMBL" id="TCS62523.1"/>
    </source>
</evidence>
<dbReference type="GO" id="GO:0046872">
    <property type="term" value="F:metal ion binding"/>
    <property type="evidence" value="ECO:0007669"/>
    <property type="project" value="UniProtKB-KW"/>
</dbReference>
<keyword evidence="3" id="KW-0004">4Fe-4S</keyword>
<sequence length="550" mass="59291">MDILDRSQRRKFFPKGRQGSDAAEARVRALLEGRSLAREELIENLHVVQDAHGAIEADHLAALAEVMKLSQAEVYEVASFYAHFDVSRPEQKRPPLKIRVCNGPACRMAGSADLLDALCRGLADRAEVVGAPCVGGCDHAPMAMVGRRRIGRAQPKNLREMVDRAARTPEIPSFEKLDAYLAAGGYGALKACRDGRLSRGEILAQLDLSDLRGLGGAGFSVARKWRFLDGAAKPRAVVVNADEGEPGTFKDRHVLETHPHRVIEGALLAAWVVEAADVYIYLRDEYSHLHAFLGGELDRLREQGVTGDVAVHLRRGAGAYVCGEESALLESIEGKRGLPRNRPPFPAEVGLFGRPTLINNVETLYWVRDIVTTGGQDYLDRGRPHYYSVSGRVNDPGVKLAPAGISARRLIEDYCGGMAEGHTLKAFLPGGASGGILPADLADLALDFGTLEPYGCFVGSSALIVLSAADDVRDIVDQCLSFFAGESCGQCTPCRVGIGAMQGLLDDPRANRTAIEDLAGVMRDGSICGLGQAAPNTVLCAYRYFPEVMT</sequence>
<accession>A0A4R3JBT5</accession>
<comment type="similarity">
    <text evidence="2">Belongs to the complex I 51 kDa subunit family.</text>
</comment>
<dbReference type="GO" id="GO:0051539">
    <property type="term" value="F:4 iron, 4 sulfur cluster binding"/>
    <property type="evidence" value="ECO:0007669"/>
    <property type="project" value="UniProtKB-KW"/>
</dbReference>
<dbReference type="AlphaFoldDB" id="A0A4R3JBT5"/>
<dbReference type="SUPFAM" id="SSF142984">
    <property type="entry name" value="Nqo1 middle domain-like"/>
    <property type="match status" value="1"/>
</dbReference>
<comment type="cofactor">
    <cofactor evidence="1">
        <name>FMN</name>
        <dbReference type="ChEBI" id="CHEBI:58210"/>
    </cofactor>
</comment>
<evidence type="ECO:0000256" key="6">
    <source>
        <dbReference type="ARBA" id="ARBA00023014"/>
    </source>
</evidence>
<dbReference type="EMBL" id="SLZW01000005">
    <property type="protein sequence ID" value="TCS62523.1"/>
    <property type="molecule type" value="Genomic_DNA"/>
</dbReference>
<dbReference type="SUPFAM" id="SSF140490">
    <property type="entry name" value="Nqo1C-terminal domain-like"/>
    <property type="match status" value="1"/>
</dbReference>
<dbReference type="Gene3D" id="3.40.30.10">
    <property type="entry name" value="Glutaredoxin"/>
    <property type="match status" value="1"/>
</dbReference>
<evidence type="ECO:0000313" key="9">
    <source>
        <dbReference type="Proteomes" id="UP000295304"/>
    </source>
</evidence>
<dbReference type="PROSITE" id="PS00645">
    <property type="entry name" value="COMPLEX1_51K_2"/>
    <property type="match status" value="1"/>
</dbReference>
<dbReference type="InterPro" id="IPR011538">
    <property type="entry name" value="Nuo51_FMN-bd"/>
</dbReference>
<dbReference type="InterPro" id="IPR037207">
    <property type="entry name" value="Nuop51_4Fe4S-bd_sf"/>
</dbReference>
<dbReference type="PROSITE" id="PS00644">
    <property type="entry name" value="COMPLEX1_51K_1"/>
    <property type="match status" value="1"/>
</dbReference>
<keyword evidence="5" id="KW-0408">Iron</keyword>
<dbReference type="PANTHER" id="PTHR43578:SF3">
    <property type="entry name" value="NADH-QUINONE OXIDOREDUCTASE SUBUNIT F"/>
    <property type="match status" value="1"/>
</dbReference>
<evidence type="ECO:0000256" key="2">
    <source>
        <dbReference type="ARBA" id="ARBA00007523"/>
    </source>
</evidence>
<dbReference type="InterPro" id="IPR037225">
    <property type="entry name" value="Nuo51_FMN-bd_sf"/>
</dbReference>
<protein>
    <submittedName>
        <fullName evidence="8">NAD-dependent formate dehydrogenase flavoprotein subunit</fullName>
    </submittedName>
</protein>
<dbReference type="Pfam" id="PF01512">
    <property type="entry name" value="Complex1_51K"/>
    <property type="match status" value="1"/>
</dbReference>
<dbReference type="Gene3D" id="3.10.20.600">
    <property type="match status" value="1"/>
</dbReference>
<feature type="domain" description="NADH-ubiquinone oxidoreductase 51kDa subunit iron-sulphur binding" evidence="7">
    <location>
        <begin position="473"/>
        <end position="518"/>
    </location>
</feature>
<dbReference type="PANTHER" id="PTHR43578">
    <property type="entry name" value="NADH-QUINONE OXIDOREDUCTASE SUBUNIT F"/>
    <property type="match status" value="1"/>
</dbReference>
<evidence type="ECO:0000256" key="3">
    <source>
        <dbReference type="ARBA" id="ARBA00022485"/>
    </source>
</evidence>
<evidence type="ECO:0000259" key="7">
    <source>
        <dbReference type="SMART" id="SM00928"/>
    </source>
</evidence>
<dbReference type="SMART" id="SM00928">
    <property type="entry name" value="NADH_4Fe-4S"/>
    <property type="match status" value="1"/>
</dbReference>
<dbReference type="InterPro" id="IPR036249">
    <property type="entry name" value="Thioredoxin-like_sf"/>
</dbReference>
<dbReference type="Gene3D" id="3.40.50.11540">
    <property type="entry name" value="NADH-ubiquinone oxidoreductase 51kDa subunit"/>
    <property type="match status" value="1"/>
</dbReference>
<evidence type="ECO:0000256" key="4">
    <source>
        <dbReference type="ARBA" id="ARBA00022723"/>
    </source>
</evidence>
<reference evidence="8 9" key="1">
    <citation type="submission" date="2019-03" db="EMBL/GenBank/DDBJ databases">
        <title>Genomic Encyclopedia of Type Strains, Phase IV (KMG-IV): sequencing the most valuable type-strain genomes for metagenomic binning, comparative biology and taxonomic classification.</title>
        <authorList>
            <person name="Goeker M."/>
        </authorList>
    </citation>
    <scope>NUCLEOTIDE SEQUENCE [LARGE SCALE GENOMIC DNA]</scope>
    <source>
        <strain evidence="8 9">DSM 101688</strain>
    </source>
</reference>
<dbReference type="Gene3D" id="1.10.10.1590">
    <property type="entry name" value="NADH-quinone oxidoreductase subunit E"/>
    <property type="match status" value="1"/>
</dbReference>
<dbReference type="SUPFAM" id="SSF52833">
    <property type="entry name" value="Thioredoxin-like"/>
    <property type="match status" value="1"/>
</dbReference>
<proteinExistence type="inferred from homology"/>
<evidence type="ECO:0000256" key="5">
    <source>
        <dbReference type="ARBA" id="ARBA00023004"/>
    </source>
</evidence>
<dbReference type="RefSeq" id="WP_132938977.1">
    <property type="nucleotide sequence ID" value="NZ_CP119676.1"/>
</dbReference>
<dbReference type="CDD" id="cd02980">
    <property type="entry name" value="TRX_Fd_family"/>
    <property type="match status" value="1"/>
</dbReference>